<evidence type="ECO:0000313" key="1">
    <source>
        <dbReference type="EMBL" id="KAI0067086.1"/>
    </source>
</evidence>
<organism evidence="1 2">
    <name type="scientific">Artomyces pyxidatus</name>
    <dbReference type="NCBI Taxonomy" id="48021"/>
    <lineage>
        <taxon>Eukaryota</taxon>
        <taxon>Fungi</taxon>
        <taxon>Dikarya</taxon>
        <taxon>Basidiomycota</taxon>
        <taxon>Agaricomycotina</taxon>
        <taxon>Agaricomycetes</taxon>
        <taxon>Russulales</taxon>
        <taxon>Auriscalpiaceae</taxon>
        <taxon>Artomyces</taxon>
    </lineage>
</organism>
<protein>
    <submittedName>
        <fullName evidence="1">Uncharacterized protein</fullName>
    </submittedName>
</protein>
<name>A0ACB8TFA6_9AGAM</name>
<evidence type="ECO:0000313" key="2">
    <source>
        <dbReference type="Proteomes" id="UP000814140"/>
    </source>
</evidence>
<comment type="caution">
    <text evidence="1">The sequence shown here is derived from an EMBL/GenBank/DDBJ whole genome shotgun (WGS) entry which is preliminary data.</text>
</comment>
<accession>A0ACB8TFA6</accession>
<proteinExistence type="predicted"/>
<keyword evidence="2" id="KW-1185">Reference proteome</keyword>
<dbReference type="EMBL" id="MU277191">
    <property type="protein sequence ID" value="KAI0067086.1"/>
    <property type="molecule type" value="Genomic_DNA"/>
</dbReference>
<sequence>YPPQLHSGAVGYGPEYNQGPGFSEQLQGVKEQIKGKLTHKPDLVEHGRERRTGELKHREQE</sequence>
<feature type="non-terminal residue" evidence="1">
    <location>
        <position position="61"/>
    </location>
</feature>
<feature type="non-terminal residue" evidence="1">
    <location>
        <position position="1"/>
    </location>
</feature>
<gene>
    <name evidence="1" type="ORF">BV25DRAFT_1774580</name>
</gene>
<reference evidence="1" key="1">
    <citation type="submission" date="2021-03" db="EMBL/GenBank/DDBJ databases">
        <authorList>
            <consortium name="DOE Joint Genome Institute"/>
            <person name="Ahrendt S."/>
            <person name="Looney B.P."/>
            <person name="Miyauchi S."/>
            <person name="Morin E."/>
            <person name="Drula E."/>
            <person name="Courty P.E."/>
            <person name="Chicoki N."/>
            <person name="Fauchery L."/>
            <person name="Kohler A."/>
            <person name="Kuo A."/>
            <person name="Labutti K."/>
            <person name="Pangilinan J."/>
            <person name="Lipzen A."/>
            <person name="Riley R."/>
            <person name="Andreopoulos W."/>
            <person name="He G."/>
            <person name="Johnson J."/>
            <person name="Barry K.W."/>
            <person name="Grigoriev I.V."/>
            <person name="Nagy L."/>
            <person name="Hibbett D."/>
            <person name="Henrissat B."/>
            <person name="Matheny P.B."/>
            <person name="Labbe J."/>
            <person name="Martin F."/>
        </authorList>
    </citation>
    <scope>NUCLEOTIDE SEQUENCE</scope>
    <source>
        <strain evidence="1">HHB10654</strain>
    </source>
</reference>
<reference evidence="1" key="2">
    <citation type="journal article" date="2022" name="New Phytol.">
        <title>Evolutionary transition to the ectomycorrhizal habit in the genomes of a hyperdiverse lineage of mushroom-forming fungi.</title>
        <authorList>
            <person name="Looney B."/>
            <person name="Miyauchi S."/>
            <person name="Morin E."/>
            <person name="Drula E."/>
            <person name="Courty P.E."/>
            <person name="Kohler A."/>
            <person name="Kuo A."/>
            <person name="LaButti K."/>
            <person name="Pangilinan J."/>
            <person name="Lipzen A."/>
            <person name="Riley R."/>
            <person name="Andreopoulos W."/>
            <person name="He G."/>
            <person name="Johnson J."/>
            <person name="Nolan M."/>
            <person name="Tritt A."/>
            <person name="Barry K.W."/>
            <person name="Grigoriev I.V."/>
            <person name="Nagy L.G."/>
            <person name="Hibbett D."/>
            <person name="Henrissat B."/>
            <person name="Matheny P.B."/>
            <person name="Labbe J."/>
            <person name="Martin F.M."/>
        </authorList>
    </citation>
    <scope>NUCLEOTIDE SEQUENCE</scope>
    <source>
        <strain evidence="1">HHB10654</strain>
    </source>
</reference>
<dbReference type="Proteomes" id="UP000814140">
    <property type="component" value="Unassembled WGS sequence"/>
</dbReference>